<keyword evidence="5" id="KW-0963">Cytoplasm</keyword>
<keyword evidence="7" id="KW-0653">Protein transport</keyword>
<comment type="caution">
    <text evidence="11">The sequence shown here is derived from an EMBL/GenBank/DDBJ whole genome shotgun (WGS) entry which is preliminary data.</text>
</comment>
<organism evidence="11 12">
    <name type="scientific">Fusarium fujikuroi</name>
    <name type="common">Bakanae and foot rot disease fungus</name>
    <name type="synonym">Gibberella fujikuroi</name>
    <dbReference type="NCBI Taxonomy" id="5127"/>
    <lineage>
        <taxon>Eukaryota</taxon>
        <taxon>Fungi</taxon>
        <taxon>Dikarya</taxon>
        <taxon>Ascomycota</taxon>
        <taxon>Pezizomycotina</taxon>
        <taxon>Sordariomycetes</taxon>
        <taxon>Hypocreomycetidae</taxon>
        <taxon>Hypocreales</taxon>
        <taxon>Nectriaceae</taxon>
        <taxon>Fusarium</taxon>
        <taxon>Fusarium fujikuroi species complex</taxon>
    </lineage>
</organism>
<dbReference type="Proteomes" id="UP000760494">
    <property type="component" value="Unassembled WGS sequence"/>
</dbReference>
<accession>A0A9Q9RDJ2</accession>
<keyword evidence="10" id="KW-0968">Cytoplasmic vesicle</keyword>
<proteinExistence type="inferred from homology"/>
<dbReference type="GO" id="GO:0006888">
    <property type="term" value="P:endoplasmic reticulum to Golgi vesicle-mediated transport"/>
    <property type="evidence" value="ECO:0007669"/>
    <property type="project" value="TreeGrafter"/>
</dbReference>
<keyword evidence="4" id="KW-0813">Transport</keyword>
<dbReference type="Pfam" id="PF04733">
    <property type="entry name" value="Coatomer_E"/>
    <property type="match status" value="1"/>
</dbReference>
<dbReference type="GO" id="GO:0015031">
    <property type="term" value="P:protein transport"/>
    <property type="evidence" value="ECO:0007669"/>
    <property type="project" value="UniProtKB-KW"/>
</dbReference>
<evidence type="ECO:0000313" key="12">
    <source>
        <dbReference type="Proteomes" id="UP000760494"/>
    </source>
</evidence>
<dbReference type="PANTHER" id="PTHR10805:SF0">
    <property type="entry name" value="COATOMER SUBUNIT EPSILON"/>
    <property type="match status" value="1"/>
</dbReference>
<keyword evidence="8" id="KW-0333">Golgi apparatus</keyword>
<dbReference type="InterPro" id="IPR011990">
    <property type="entry name" value="TPR-like_helical_dom_sf"/>
</dbReference>
<dbReference type="GO" id="GO:0006890">
    <property type="term" value="P:retrograde vesicle-mediated transport, Golgi to endoplasmic reticulum"/>
    <property type="evidence" value="ECO:0007669"/>
    <property type="project" value="InterPro"/>
</dbReference>
<gene>
    <name evidence="11" type="ORF">C2S_14459</name>
</gene>
<protein>
    <recommendedName>
        <fullName evidence="13">Coatomer subunit epsilon</fullName>
    </recommendedName>
</protein>
<dbReference type="GO" id="GO:0006891">
    <property type="term" value="P:intra-Golgi vesicle-mediated transport"/>
    <property type="evidence" value="ECO:0007669"/>
    <property type="project" value="TreeGrafter"/>
</dbReference>
<evidence type="ECO:0000256" key="10">
    <source>
        <dbReference type="ARBA" id="ARBA00023329"/>
    </source>
</evidence>
<dbReference type="InterPro" id="IPR006822">
    <property type="entry name" value="Coatomer_esu"/>
</dbReference>
<evidence type="ECO:0000256" key="5">
    <source>
        <dbReference type="ARBA" id="ARBA00022490"/>
    </source>
</evidence>
<name>A0A9Q9RDJ2_FUSFU</name>
<dbReference type="GO" id="GO:0005198">
    <property type="term" value="F:structural molecule activity"/>
    <property type="evidence" value="ECO:0007669"/>
    <property type="project" value="InterPro"/>
</dbReference>
<evidence type="ECO:0000256" key="3">
    <source>
        <dbReference type="ARBA" id="ARBA00008827"/>
    </source>
</evidence>
<dbReference type="Gene3D" id="1.25.40.10">
    <property type="entry name" value="Tetratricopeptide repeat domain"/>
    <property type="match status" value="1"/>
</dbReference>
<dbReference type="GO" id="GO:0030126">
    <property type="term" value="C:COPI vesicle coat"/>
    <property type="evidence" value="ECO:0007669"/>
    <property type="project" value="TreeGrafter"/>
</dbReference>
<evidence type="ECO:0000313" key="11">
    <source>
        <dbReference type="EMBL" id="VTT60829.1"/>
    </source>
</evidence>
<dbReference type="AlphaFoldDB" id="A0A9Q9RDJ2"/>
<comment type="subcellular location">
    <subcellularLocation>
        <location evidence="2">Cytoplasmic vesicle</location>
        <location evidence="2">COPI-coated vesicle membrane</location>
        <topology evidence="2">Peripheral membrane protein</topology>
        <orientation evidence="2">Cytoplasmic side</orientation>
    </subcellularLocation>
    <subcellularLocation>
        <location evidence="1">Golgi apparatus membrane</location>
        <topology evidence="1">Peripheral membrane protein</topology>
        <orientation evidence="1">Cytoplasmic side</orientation>
    </subcellularLocation>
</comment>
<evidence type="ECO:0000256" key="8">
    <source>
        <dbReference type="ARBA" id="ARBA00023034"/>
    </source>
</evidence>
<evidence type="ECO:0008006" key="13">
    <source>
        <dbReference type="Google" id="ProtNLM"/>
    </source>
</evidence>
<evidence type="ECO:0000256" key="6">
    <source>
        <dbReference type="ARBA" id="ARBA00022892"/>
    </source>
</evidence>
<sequence>MDPYSTEGELINIHNHFHQGQYQEVIDFDTSSFSPDNALPARILVLRARLALGQAEDVLDDVKGDSQPELQALGALAEFNLGKADSAVETIEKLASSAADNTTVQVIGGTVLQAAGKSEEALALLTQHQGSLDAVSLIVQIHLQQNRTDLALKEVSAARRWAQDSLLVNLAESWVGLRVVSVLHVWGSTFTEKMQGGEKYQQAFYVFEELAQAPSTSSVRSLVSQAVCELHLGRTEEAQAALEQALEKDANNADAIANLLVLNVISGNQSDEFAQSVPLSDSNLETRLILTCTARKLRGIKPNHQFLADLEEKSALFDKAATKYSPKVSA</sequence>
<comment type="similarity">
    <text evidence="3">Belongs to the COPE family.</text>
</comment>
<keyword evidence="6" id="KW-0931">ER-Golgi transport</keyword>
<keyword evidence="9" id="KW-0472">Membrane</keyword>
<dbReference type="EMBL" id="CABFJX010000049">
    <property type="protein sequence ID" value="VTT60829.1"/>
    <property type="molecule type" value="Genomic_DNA"/>
</dbReference>
<evidence type="ECO:0000256" key="4">
    <source>
        <dbReference type="ARBA" id="ARBA00022448"/>
    </source>
</evidence>
<evidence type="ECO:0000256" key="9">
    <source>
        <dbReference type="ARBA" id="ARBA00023136"/>
    </source>
</evidence>
<dbReference type="PIRSF" id="PIRSF016478">
    <property type="entry name" value="Coatomer_esu"/>
    <property type="match status" value="1"/>
</dbReference>
<dbReference type="SUPFAM" id="SSF48452">
    <property type="entry name" value="TPR-like"/>
    <property type="match status" value="1"/>
</dbReference>
<reference evidence="11" key="1">
    <citation type="submission" date="2019-05" db="EMBL/GenBank/DDBJ databases">
        <authorList>
            <person name="Piombo E."/>
        </authorList>
    </citation>
    <scope>NUCLEOTIDE SEQUENCE</scope>
    <source>
        <strain evidence="11">C2S</strain>
    </source>
</reference>
<dbReference type="GO" id="GO:0000139">
    <property type="term" value="C:Golgi membrane"/>
    <property type="evidence" value="ECO:0007669"/>
    <property type="project" value="UniProtKB-SubCell"/>
</dbReference>
<evidence type="ECO:0000256" key="1">
    <source>
        <dbReference type="ARBA" id="ARBA00004255"/>
    </source>
</evidence>
<dbReference type="PANTHER" id="PTHR10805">
    <property type="entry name" value="COATOMER SUBUNIT EPSILON"/>
    <property type="match status" value="1"/>
</dbReference>
<evidence type="ECO:0000256" key="2">
    <source>
        <dbReference type="ARBA" id="ARBA00004347"/>
    </source>
</evidence>
<evidence type="ECO:0000256" key="7">
    <source>
        <dbReference type="ARBA" id="ARBA00022927"/>
    </source>
</evidence>